<dbReference type="Pfam" id="PF00107">
    <property type="entry name" value="ADH_zinc_N"/>
    <property type="match status" value="1"/>
</dbReference>
<evidence type="ECO:0000256" key="4">
    <source>
        <dbReference type="ARBA" id="ARBA00022833"/>
    </source>
</evidence>
<dbReference type="InterPro" id="IPR013149">
    <property type="entry name" value="ADH-like_C"/>
</dbReference>
<accession>A0A3D8QVZ7</accession>
<evidence type="ECO:0000256" key="1">
    <source>
        <dbReference type="ARBA" id="ARBA00001947"/>
    </source>
</evidence>
<dbReference type="InterPro" id="IPR020843">
    <property type="entry name" value="ER"/>
</dbReference>
<keyword evidence="5" id="KW-0560">Oxidoreductase</keyword>
<comment type="caution">
    <text evidence="8">The sequence shown here is derived from an EMBL/GenBank/DDBJ whole genome shotgun (WGS) entry which is preliminary data.</text>
</comment>
<dbReference type="AlphaFoldDB" id="A0A3D8QVZ7"/>
<keyword evidence="4" id="KW-0862">Zinc</keyword>
<evidence type="ECO:0000313" key="9">
    <source>
        <dbReference type="Proteomes" id="UP000256645"/>
    </source>
</evidence>
<dbReference type="SUPFAM" id="SSF50129">
    <property type="entry name" value="GroES-like"/>
    <property type="match status" value="1"/>
</dbReference>
<dbReference type="InterPro" id="IPR013154">
    <property type="entry name" value="ADH-like_N"/>
</dbReference>
<organism evidence="8 9">
    <name type="scientific">Coleophoma cylindrospora</name>
    <dbReference type="NCBI Taxonomy" id="1849047"/>
    <lineage>
        <taxon>Eukaryota</taxon>
        <taxon>Fungi</taxon>
        <taxon>Dikarya</taxon>
        <taxon>Ascomycota</taxon>
        <taxon>Pezizomycotina</taxon>
        <taxon>Leotiomycetes</taxon>
        <taxon>Helotiales</taxon>
        <taxon>Dermateaceae</taxon>
        <taxon>Coleophoma</taxon>
    </lineage>
</organism>
<dbReference type="GO" id="GO:0046872">
    <property type="term" value="F:metal ion binding"/>
    <property type="evidence" value="ECO:0007669"/>
    <property type="project" value="UniProtKB-KW"/>
</dbReference>
<dbReference type="STRING" id="1849047.A0A3D8QVZ7"/>
<dbReference type="PANTHER" id="PTHR42940">
    <property type="entry name" value="ALCOHOL DEHYDROGENASE 1-RELATED"/>
    <property type="match status" value="1"/>
</dbReference>
<dbReference type="SMART" id="SM00829">
    <property type="entry name" value="PKS_ER"/>
    <property type="match status" value="1"/>
</dbReference>
<evidence type="ECO:0000313" key="8">
    <source>
        <dbReference type="EMBL" id="RDW65996.1"/>
    </source>
</evidence>
<sequence length="358" mass="38371">MGSVTPSNELPEMQRAVQYAAKSNSISVNTVPLPTPSKDQLLIKVASASLCHSDLMLLEPNDTGIVLGDGTPITIGHEATGTILSVPKSCTDPTLKVGARIGFLCPERVCYECAGCQIHNAWCEDGKAVMSGFGRDGFFQEYVVSHWRNAIVLPENLDFHEAAPLFCAGVTSWQGVIKAKINPGEWMAIVGCGGLGHLGIQYAKALGYKVIGIDLVDSQLEEAKASGADHTFNPVTDKDYVDKIKEITGGGCHAAVNYTNSKPAYDSTPILLRTGGIMMVVGIPQKPLTLNALDVALGKFRVGAASNSTPQEMGPCIEFSAKHNIKPHVTFYKIDQIQEMIDTMHAGKARGRLAVKFD</sequence>
<dbReference type="InterPro" id="IPR036291">
    <property type="entry name" value="NAD(P)-bd_dom_sf"/>
</dbReference>
<proteinExistence type="inferred from homology"/>
<dbReference type="FunFam" id="3.40.50.720:FF:000039">
    <property type="entry name" value="Alcohol dehydrogenase AdhP"/>
    <property type="match status" value="1"/>
</dbReference>
<dbReference type="EMBL" id="PDLM01000011">
    <property type="protein sequence ID" value="RDW65996.1"/>
    <property type="molecule type" value="Genomic_DNA"/>
</dbReference>
<evidence type="ECO:0000259" key="7">
    <source>
        <dbReference type="SMART" id="SM00829"/>
    </source>
</evidence>
<dbReference type="PANTHER" id="PTHR42940:SF8">
    <property type="entry name" value="VACUOLAR PROTEIN SORTING-ASSOCIATED PROTEIN 11"/>
    <property type="match status" value="1"/>
</dbReference>
<name>A0A3D8QVZ7_9HELO</name>
<keyword evidence="9" id="KW-1185">Reference proteome</keyword>
<keyword evidence="6" id="KW-0520">NAD</keyword>
<dbReference type="SUPFAM" id="SSF51735">
    <property type="entry name" value="NAD(P)-binding Rossmann-fold domains"/>
    <property type="match status" value="1"/>
</dbReference>
<dbReference type="Gene3D" id="3.40.50.720">
    <property type="entry name" value="NAD(P)-binding Rossmann-like Domain"/>
    <property type="match status" value="1"/>
</dbReference>
<dbReference type="GO" id="GO:0004022">
    <property type="term" value="F:alcohol dehydrogenase (NAD+) activity"/>
    <property type="evidence" value="ECO:0007669"/>
    <property type="project" value="TreeGrafter"/>
</dbReference>
<evidence type="ECO:0000256" key="6">
    <source>
        <dbReference type="ARBA" id="ARBA00023027"/>
    </source>
</evidence>
<dbReference type="OrthoDB" id="256333at2759"/>
<dbReference type="GO" id="GO:0005737">
    <property type="term" value="C:cytoplasm"/>
    <property type="evidence" value="ECO:0007669"/>
    <property type="project" value="TreeGrafter"/>
</dbReference>
<reference evidence="8 9" key="1">
    <citation type="journal article" date="2018" name="IMA Fungus">
        <title>IMA Genome-F 9: Draft genome sequence of Annulohypoxylon stygium, Aspergillus mulundensis, Berkeleyomyces basicola (syn. Thielaviopsis basicola), Ceratocystis smalleyi, two Cercospora beticola strains, Coleophoma cylindrospora, Fusarium fracticaudum, Phialophora cf. hyalina, and Morchella septimelata.</title>
        <authorList>
            <person name="Wingfield B.D."/>
            <person name="Bills G.F."/>
            <person name="Dong Y."/>
            <person name="Huang W."/>
            <person name="Nel W.J."/>
            <person name="Swalarsk-Parry B.S."/>
            <person name="Vaghefi N."/>
            <person name="Wilken P.M."/>
            <person name="An Z."/>
            <person name="de Beer Z.W."/>
            <person name="De Vos L."/>
            <person name="Chen L."/>
            <person name="Duong T.A."/>
            <person name="Gao Y."/>
            <person name="Hammerbacher A."/>
            <person name="Kikkert J.R."/>
            <person name="Li Y."/>
            <person name="Li H."/>
            <person name="Li K."/>
            <person name="Li Q."/>
            <person name="Liu X."/>
            <person name="Ma X."/>
            <person name="Naidoo K."/>
            <person name="Pethybridge S.J."/>
            <person name="Sun J."/>
            <person name="Steenkamp E.T."/>
            <person name="van der Nest M.A."/>
            <person name="van Wyk S."/>
            <person name="Wingfield M.J."/>
            <person name="Xiong C."/>
            <person name="Yue Q."/>
            <person name="Zhang X."/>
        </authorList>
    </citation>
    <scope>NUCLEOTIDE SEQUENCE [LARGE SCALE GENOMIC DNA]</scope>
    <source>
        <strain evidence="8 9">BP6252</strain>
    </source>
</reference>
<evidence type="ECO:0000256" key="5">
    <source>
        <dbReference type="ARBA" id="ARBA00023002"/>
    </source>
</evidence>
<evidence type="ECO:0000256" key="3">
    <source>
        <dbReference type="ARBA" id="ARBA00022723"/>
    </source>
</evidence>
<comment type="cofactor">
    <cofactor evidence="1">
        <name>Zn(2+)</name>
        <dbReference type="ChEBI" id="CHEBI:29105"/>
    </cofactor>
</comment>
<dbReference type="Proteomes" id="UP000256645">
    <property type="component" value="Unassembled WGS sequence"/>
</dbReference>
<keyword evidence="3" id="KW-0479">Metal-binding</keyword>
<evidence type="ECO:0000256" key="2">
    <source>
        <dbReference type="ARBA" id="ARBA00008072"/>
    </source>
</evidence>
<gene>
    <name evidence="8" type="ORF">BP6252_09631</name>
</gene>
<protein>
    <submittedName>
        <fullName evidence="8">NAD(P)-binding Rossmann-fold containing protein</fullName>
    </submittedName>
</protein>
<feature type="domain" description="Enoyl reductase (ER)" evidence="7">
    <location>
        <begin position="22"/>
        <end position="355"/>
    </location>
</feature>
<comment type="similarity">
    <text evidence="2">Belongs to the zinc-containing alcohol dehydrogenase family.</text>
</comment>
<dbReference type="Gene3D" id="3.90.180.10">
    <property type="entry name" value="Medium-chain alcohol dehydrogenases, catalytic domain"/>
    <property type="match status" value="1"/>
</dbReference>
<dbReference type="InterPro" id="IPR011032">
    <property type="entry name" value="GroES-like_sf"/>
</dbReference>
<dbReference type="Pfam" id="PF08240">
    <property type="entry name" value="ADH_N"/>
    <property type="match status" value="1"/>
</dbReference>